<comment type="caution">
    <text evidence="2">The sequence shown here is derived from an EMBL/GenBank/DDBJ whole genome shotgun (WGS) entry which is preliminary data.</text>
</comment>
<dbReference type="RefSeq" id="WP_216549296.1">
    <property type="nucleotide sequence ID" value="NZ_JAHLQO010000004.1"/>
</dbReference>
<dbReference type="PANTHER" id="PTHR38462:SF1">
    <property type="entry name" value="YPRB RIBONUCLEASE H-LIKE DOMAIN-CONTAINING PROTEIN"/>
    <property type="match status" value="1"/>
</dbReference>
<dbReference type="PANTHER" id="PTHR38462">
    <property type="entry name" value="EXONUCLEASE-LIKE PROTEIN"/>
    <property type="match status" value="1"/>
</dbReference>
<sequence length="303" mass="36192">MKILHRKLNLKSNYNYFKIETSGLSRDKDQIISISFILEYSDEVINLSIENLKEEEKIIKEFYKICKDKEFITFSGKSFDLPFLNEKYEFYIGDKIDIKVIDLQNLVKKYNYIFKLDSFAINYLLRNFDVVSEDKLIKGIKNHIYFKNFVEGKSENIDKVSENNLDNIENLMSLHEKILYELEDKLTLEIPSYKFKICEVNLIGNTLEISGTSNYIDEYFNTNEFYTINLGEEFTVRINTRDLPYDKDDNCYFVMKNYFGNIKNKSNLKSPDKILILYYKNHIFENEKELLEFIIKRELININ</sequence>
<evidence type="ECO:0000259" key="1">
    <source>
        <dbReference type="Pfam" id="PF13482"/>
    </source>
</evidence>
<gene>
    <name evidence="2" type="ORF">KQI68_06380</name>
</gene>
<dbReference type="Pfam" id="PF13482">
    <property type="entry name" value="RNase_H_2"/>
    <property type="match status" value="1"/>
</dbReference>
<feature type="domain" description="YprB ribonuclease H-like" evidence="1">
    <location>
        <begin position="16"/>
        <end position="177"/>
    </location>
</feature>
<evidence type="ECO:0000313" key="3">
    <source>
        <dbReference type="Proteomes" id="UP000783742"/>
    </source>
</evidence>
<reference evidence="2 3" key="1">
    <citation type="submission" date="2021-06" db="EMBL/GenBank/DDBJ databases">
        <authorList>
            <person name="Sun Q."/>
            <person name="Li D."/>
        </authorList>
    </citation>
    <scope>NUCLEOTIDE SEQUENCE [LARGE SCALE GENOMIC DNA]</scope>
    <source>
        <strain evidence="2 3">MSJ-1</strain>
    </source>
</reference>
<keyword evidence="3" id="KW-1185">Reference proteome</keyword>
<dbReference type="Proteomes" id="UP000783742">
    <property type="component" value="Unassembled WGS sequence"/>
</dbReference>
<dbReference type="InterPro" id="IPR038720">
    <property type="entry name" value="YprB_RNase_H-like_dom"/>
</dbReference>
<name>A0ABS6FJ53_9FIRM</name>
<proteinExistence type="predicted"/>
<protein>
    <submittedName>
        <fullName evidence="2">Ribonuclease H-like domain-containing protein</fullName>
    </submittedName>
</protein>
<accession>A0ABS6FJ53</accession>
<organism evidence="2 3">
    <name type="scientific">Peptoniphilus ovalis</name>
    <dbReference type="NCBI Taxonomy" id="2841503"/>
    <lineage>
        <taxon>Bacteria</taxon>
        <taxon>Bacillati</taxon>
        <taxon>Bacillota</taxon>
        <taxon>Tissierellia</taxon>
        <taxon>Tissierellales</taxon>
        <taxon>Peptoniphilaceae</taxon>
        <taxon>Peptoniphilus</taxon>
    </lineage>
</organism>
<evidence type="ECO:0000313" key="2">
    <source>
        <dbReference type="EMBL" id="MBU5669463.1"/>
    </source>
</evidence>
<dbReference type="EMBL" id="JAHLQO010000004">
    <property type="protein sequence ID" value="MBU5669463.1"/>
    <property type="molecule type" value="Genomic_DNA"/>
</dbReference>